<dbReference type="eggNOG" id="COG1669">
    <property type="taxonomic scope" value="Bacteria"/>
</dbReference>
<dbReference type="EMBL" id="HG938355">
    <property type="protein sequence ID" value="CDN55494.1"/>
    <property type="molecule type" value="Genomic_DNA"/>
</dbReference>
<evidence type="ECO:0000313" key="3">
    <source>
        <dbReference type="Proteomes" id="UP000028186"/>
    </source>
</evidence>
<feature type="domain" description="HepT-like" evidence="1">
    <location>
        <begin position="47"/>
        <end position="154"/>
    </location>
</feature>
<dbReference type="Proteomes" id="UP000028186">
    <property type="component" value="Chromosome I"/>
</dbReference>
<evidence type="ECO:0000259" key="1">
    <source>
        <dbReference type="Pfam" id="PF20797"/>
    </source>
</evidence>
<evidence type="ECO:0000313" key="2">
    <source>
        <dbReference type="EMBL" id="CDN55494.1"/>
    </source>
</evidence>
<proteinExistence type="predicted"/>
<dbReference type="AlphaFoldDB" id="A0A068TBL9"/>
<protein>
    <submittedName>
        <fullName evidence="2">Putative toxin-antitoxin system, antitoxin component</fullName>
    </submittedName>
</protein>
<dbReference type="InterPro" id="IPR048769">
    <property type="entry name" value="HepT-like_dom"/>
</dbReference>
<dbReference type="HOGENOM" id="CLU_131990_0_0_5"/>
<gene>
    <name evidence="2" type="primary">c291</name>
    <name evidence="2" type="ORF">RG1141_CH31590</name>
</gene>
<accession>A0A068TBL9</accession>
<organism evidence="2 3">
    <name type="scientific">Neorhizobium galegae bv. officinalis bv. officinalis str. HAMBI 1141</name>
    <dbReference type="NCBI Taxonomy" id="1028801"/>
    <lineage>
        <taxon>Bacteria</taxon>
        <taxon>Pseudomonadati</taxon>
        <taxon>Pseudomonadota</taxon>
        <taxon>Alphaproteobacteria</taxon>
        <taxon>Hyphomicrobiales</taxon>
        <taxon>Rhizobiaceae</taxon>
        <taxon>Rhizobium/Agrobacterium group</taxon>
        <taxon>Neorhizobium</taxon>
    </lineage>
</organism>
<name>A0A068TBL9_NEOGA</name>
<dbReference type="Pfam" id="PF20797">
    <property type="entry name" value="HepT-like_2"/>
    <property type="match status" value="1"/>
</dbReference>
<reference evidence="3" key="1">
    <citation type="journal article" date="2014" name="BMC Genomics">
        <title>Genome sequencing of two Neorhizobium galegae strains reveals a noeT gene responsible for the unusual acetylation of the nodulation factors.</title>
        <authorList>
            <person name="Osterman J."/>
            <person name="Marsh J."/>
            <person name="Laine P.K."/>
            <person name="Zeng Z."/>
            <person name="Alatalo E."/>
            <person name="Sullivan J.T."/>
            <person name="Young J.P."/>
            <person name="Thomas-Oates J."/>
            <person name="Paulin L."/>
            <person name="Lindstrom K."/>
        </authorList>
    </citation>
    <scope>NUCLEOTIDE SEQUENCE [LARGE SCALE GENOMIC DNA]</scope>
    <source>
        <strain evidence="3">HAMBI 1141</strain>
    </source>
</reference>
<dbReference type="RefSeq" id="WP_244447438.1">
    <property type="nucleotide sequence ID" value="NZ_HG938355.1"/>
</dbReference>
<sequence>MAAFSLPAFSRLSPKIARAERELEQLEIFLARHSQEVSDGEWGALSAISLGIHNVYNGIEDSLLSLARDVDGLVPSGPTMHQDVLDQMSAEIDGIRPSVIDTELYESLTELKAFRHLVRHRYGFDLKADKVIENLARIREVFPTFVDAVVRLEKTMAAENTDADGDGTASAPDR</sequence>
<dbReference type="KEGG" id="ngl:RG1141_CH31590"/>
<dbReference type="PATRIC" id="fig|1028801.3.peg.3217"/>